<dbReference type="Proteomes" id="UP000694865">
    <property type="component" value="Unplaced"/>
</dbReference>
<dbReference type="PANTHER" id="PTHR12306:SF15">
    <property type="entry name" value="DNAATION FACTOR-RELATED PROTEIN 1, ISOFORM B-RELATED"/>
    <property type="match status" value="1"/>
</dbReference>
<dbReference type="SUPFAM" id="SSF81783">
    <property type="entry name" value="C-terminal domain of DFF45/ICAD (DFF-C domain)"/>
    <property type="match status" value="1"/>
</dbReference>
<protein>
    <submittedName>
        <fullName evidence="5">DNAation factor subunit alpha-like</fullName>
    </submittedName>
</protein>
<dbReference type="CDD" id="cd01615">
    <property type="entry name" value="CIDE_N"/>
    <property type="match status" value="1"/>
</dbReference>
<keyword evidence="1 2" id="KW-0053">Apoptosis</keyword>
<dbReference type="PANTHER" id="PTHR12306">
    <property type="entry name" value="CELL DEATH ACTIVATOR CIDE"/>
    <property type="match status" value="1"/>
</dbReference>
<dbReference type="PROSITE" id="PS51135">
    <property type="entry name" value="CIDE_N"/>
    <property type="match status" value="1"/>
</dbReference>
<evidence type="ECO:0000256" key="1">
    <source>
        <dbReference type="ARBA" id="ARBA00022703"/>
    </source>
</evidence>
<dbReference type="InterPro" id="IPR015121">
    <property type="entry name" value="DNA_fragmentation_mid_dom"/>
</dbReference>
<dbReference type="RefSeq" id="XP_002733830.1">
    <property type="nucleotide sequence ID" value="XM_002733784.2"/>
</dbReference>
<dbReference type="Gene3D" id="3.10.20.10">
    <property type="match status" value="1"/>
</dbReference>
<dbReference type="InterPro" id="IPR003508">
    <property type="entry name" value="CIDE-N_dom"/>
</dbReference>
<evidence type="ECO:0000313" key="5">
    <source>
        <dbReference type="RefSeq" id="XP_002733830.1"/>
    </source>
</evidence>
<dbReference type="InterPro" id="IPR027296">
    <property type="entry name" value="DFF-C"/>
</dbReference>
<dbReference type="Gene3D" id="1.10.1490.10">
    <property type="entry name" value="C-terminal domain of DFF45/ICAD (DFF-C domain)"/>
    <property type="match status" value="1"/>
</dbReference>
<evidence type="ECO:0000259" key="3">
    <source>
        <dbReference type="PROSITE" id="PS51135"/>
    </source>
</evidence>
<keyword evidence="4" id="KW-1185">Reference proteome</keyword>
<dbReference type="SUPFAM" id="SSF54277">
    <property type="entry name" value="CAD &amp; PB1 domains"/>
    <property type="match status" value="1"/>
</dbReference>
<sequence length="206" mass="23051">MATSPKPYKIWNSSRTVKKSLVARSLEELIEKGKLKLNVVTSEATVVLEDDGTEVDEDEYFQLLPSNTVFILLNRGERWTHSDAQNTSTSMDEVDYLKAPSQSTRTVEVDGGGGSINQSVVSIATRLKNDIASVITLSNEELQVMVDCDIKTLARLLNNTEEFASALSNACQRYMDDRQSSIEAVEILRLYHKARKNQELSENMQS</sequence>
<accession>A0ABM0GNG7</accession>
<organism evidence="4 5">
    <name type="scientific">Saccoglossus kowalevskii</name>
    <name type="common">Acorn worm</name>
    <dbReference type="NCBI Taxonomy" id="10224"/>
    <lineage>
        <taxon>Eukaryota</taxon>
        <taxon>Metazoa</taxon>
        <taxon>Hemichordata</taxon>
        <taxon>Enteropneusta</taxon>
        <taxon>Harrimaniidae</taxon>
        <taxon>Saccoglossus</taxon>
    </lineage>
</organism>
<reference evidence="5" key="1">
    <citation type="submission" date="2025-08" db="UniProtKB">
        <authorList>
            <consortium name="RefSeq"/>
        </authorList>
    </citation>
    <scope>IDENTIFICATION</scope>
    <source>
        <tissue evidence="5">Testes</tissue>
    </source>
</reference>
<feature type="domain" description="CIDE-N" evidence="3">
    <location>
        <begin position="4"/>
        <end position="81"/>
    </location>
</feature>
<evidence type="ECO:0000313" key="4">
    <source>
        <dbReference type="Proteomes" id="UP000694865"/>
    </source>
</evidence>
<dbReference type="Pfam" id="PF09033">
    <property type="entry name" value="DFF-C"/>
    <property type="match status" value="1"/>
</dbReference>
<gene>
    <name evidence="5" type="primary">LOC100375419</name>
</gene>
<dbReference type="GeneID" id="100375419"/>
<evidence type="ECO:0000256" key="2">
    <source>
        <dbReference type="PROSITE-ProRule" id="PRU00447"/>
    </source>
</evidence>
<dbReference type="SMART" id="SM00266">
    <property type="entry name" value="CAD"/>
    <property type="match status" value="1"/>
</dbReference>
<proteinExistence type="predicted"/>
<name>A0ABM0GNG7_SACKO</name>
<dbReference type="Pfam" id="PF02017">
    <property type="entry name" value="CIDE-N"/>
    <property type="match status" value="1"/>
</dbReference>